<gene>
    <name evidence="7" type="ORF">M0812_11312</name>
</gene>
<evidence type="ECO:0000256" key="1">
    <source>
        <dbReference type="ARBA" id="ARBA00023125"/>
    </source>
</evidence>
<feature type="DNA-binding region" description="Homeobox" evidence="4">
    <location>
        <begin position="323"/>
        <end position="388"/>
    </location>
</feature>
<accession>A0AAV7ZV23</accession>
<dbReference type="InterPro" id="IPR008422">
    <property type="entry name" value="KN_HD"/>
</dbReference>
<dbReference type="AlphaFoldDB" id="A0AAV7ZV23"/>
<evidence type="ECO:0000313" key="7">
    <source>
        <dbReference type="EMBL" id="KAJ3445438.1"/>
    </source>
</evidence>
<keyword evidence="2 4" id="KW-0371">Homeobox</keyword>
<reference evidence="7" key="1">
    <citation type="submission" date="2022-08" db="EMBL/GenBank/DDBJ databases">
        <title>Novel sulphate-reducing endosymbionts in the free-living metamonad Anaeramoeba.</title>
        <authorList>
            <person name="Jerlstrom-Hultqvist J."/>
            <person name="Cepicka I."/>
            <person name="Gallot-Lavallee L."/>
            <person name="Salas-Leiva D."/>
            <person name="Curtis B.A."/>
            <person name="Zahonova K."/>
            <person name="Pipaliya S."/>
            <person name="Dacks J."/>
            <person name="Roger A.J."/>
        </authorList>
    </citation>
    <scope>NUCLEOTIDE SEQUENCE</scope>
    <source>
        <strain evidence="7">Busselton2</strain>
    </source>
</reference>
<protein>
    <recommendedName>
        <fullName evidence="6">Homeobox domain-containing protein</fullName>
    </recommendedName>
</protein>
<keyword evidence="1 4" id="KW-0238">DNA-binding</keyword>
<sequence length="406" mass="49297">MNLSTDHKHPDQANQQNSKESGTQSQNPSSSLPFQQVTLSNRDFFNTHQIFPPFQYFNTQMFPKQEQKPNYQIQRAPFYQMNPYMTNYPNMIQMRPNSFQHQFRKNDQFPVPYQYQQTNNFYQKGSEKIQDQEQIRFTNLEKQKNMLLQKFNYPYPKTETKVQNQNQNEKENEKKNEELVRQQIIFKDFLNQLRSSQKEKVRINNGNHNLNYDQKQTKIKKEEMNIHPLSQLQRKDEIFIREADSMFLQEKLKQNLNIQNNFNTNTKLPTNLNQIQKEIPFKRNVNLVSKSNSLGQENWTRKRFLIVPGERKRVRILKKKKKKRSKRLKIGQFAKNYLEQWFQENYNTQRGPYPDRNTRYKMSKVTGVPELQVQRWFGQRRRFEKLKWESEKIPKPIWGNSDLRNH</sequence>
<evidence type="ECO:0000256" key="3">
    <source>
        <dbReference type="ARBA" id="ARBA00023242"/>
    </source>
</evidence>
<evidence type="ECO:0000256" key="4">
    <source>
        <dbReference type="PROSITE-ProRule" id="PRU00108"/>
    </source>
</evidence>
<evidence type="ECO:0000256" key="2">
    <source>
        <dbReference type="ARBA" id="ARBA00023155"/>
    </source>
</evidence>
<evidence type="ECO:0000256" key="5">
    <source>
        <dbReference type="SAM" id="MobiDB-lite"/>
    </source>
</evidence>
<feature type="compositionally biased region" description="Polar residues" evidence="5">
    <location>
        <begin position="12"/>
        <end position="33"/>
    </location>
</feature>
<dbReference type="SUPFAM" id="SSF46689">
    <property type="entry name" value="Homeodomain-like"/>
    <property type="match status" value="1"/>
</dbReference>
<evidence type="ECO:0000313" key="8">
    <source>
        <dbReference type="Proteomes" id="UP001146793"/>
    </source>
</evidence>
<comment type="caution">
    <text evidence="7">The sequence shown here is derived from an EMBL/GenBank/DDBJ whole genome shotgun (WGS) entry which is preliminary data.</text>
</comment>
<name>A0AAV7ZV23_9EUKA</name>
<dbReference type="CDD" id="cd00086">
    <property type="entry name" value="homeodomain"/>
    <property type="match status" value="1"/>
</dbReference>
<dbReference type="PROSITE" id="PS50071">
    <property type="entry name" value="HOMEOBOX_2"/>
    <property type="match status" value="1"/>
</dbReference>
<proteinExistence type="predicted"/>
<dbReference type="InterPro" id="IPR009057">
    <property type="entry name" value="Homeodomain-like_sf"/>
</dbReference>
<feature type="domain" description="Homeobox" evidence="6">
    <location>
        <begin position="321"/>
        <end position="387"/>
    </location>
</feature>
<dbReference type="Proteomes" id="UP001146793">
    <property type="component" value="Unassembled WGS sequence"/>
</dbReference>
<dbReference type="Pfam" id="PF05920">
    <property type="entry name" value="Homeobox_KN"/>
    <property type="match status" value="1"/>
</dbReference>
<comment type="subcellular location">
    <subcellularLocation>
        <location evidence="4">Nucleus</location>
    </subcellularLocation>
</comment>
<dbReference type="GO" id="GO:0003677">
    <property type="term" value="F:DNA binding"/>
    <property type="evidence" value="ECO:0007669"/>
    <property type="project" value="UniProtKB-UniRule"/>
</dbReference>
<organism evidence="7 8">
    <name type="scientific">Anaeramoeba flamelloides</name>
    <dbReference type="NCBI Taxonomy" id="1746091"/>
    <lineage>
        <taxon>Eukaryota</taxon>
        <taxon>Metamonada</taxon>
        <taxon>Anaeramoebidae</taxon>
        <taxon>Anaeramoeba</taxon>
    </lineage>
</organism>
<feature type="region of interest" description="Disordered" evidence="5">
    <location>
        <begin position="1"/>
        <end position="33"/>
    </location>
</feature>
<dbReference type="EMBL" id="JANTQA010000023">
    <property type="protein sequence ID" value="KAJ3445438.1"/>
    <property type="molecule type" value="Genomic_DNA"/>
</dbReference>
<dbReference type="InterPro" id="IPR001356">
    <property type="entry name" value="HD"/>
</dbReference>
<feature type="compositionally biased region" description="Basic and acidic residues" evidence="5">
    <location>
        <begin position="1"/>
        <end position="11"/>
    </location>
</feature>
<keyword evidence="3 4" id="KW-0539">Nucleus</keyword>
<dbReference type="Gene3D" id="1.10.10.60">
    <property type="entry name" value="Homeodomain-like"/>
    <property type="match status" value="1"/>
</dbReference>
<evidence type="ECO:0000259" key="6">
    <source>
        <dbReference type="PROSITE" id="PS50071"/>
    </source>
</evidence>
<dbReference type="GO" id="GO:0005634">
    <property type="term" value="C:nucleus"/>
    <property type="evidence" value="ECO:0007669"/>
    <property type="project" value="UniProtKB-SubCell"/>
</dbReference>
<dbReference type="SMART" id="SM00389">
    <property type="entry name" value="HOX"/>
    <property type="match status" value="1"/>
</dbReference>
<dbReference type="GO" id="GO:0006355">
    <property type="term" value="P:regulation of DNA-templated transcription"/>
    <property type="evidence" value="ECO:0007669"/>
    <property type="project" value="InterPro"/>
</dbReference>